<keyword evidence="4" id="KW-1185">Reference proteome</keyword>
<evidence type="ECO:0000313" key="3">
    <source>
        <dbReference type="EMBL" id="QUB85477.1"/>
    </source>
</evidence>
<protein>
    <submittedName>
        <fullName evidence="3">BACON domain-containing protein</fullName>
    </submittedName>
</protein>
<proteinExistence type="predicted"/>
<feature type="domain" description="BACON" evidence="2">
    <location>
        <begin position="95"/>
        <end position="140"/>
    </location>
</feature>
<reference evidence="3 4" key="1">
    <citation type="submission" date="2021-03" db="EMBL/GenBank/DDBJ databases">
        <title>Human Oral Microbial Genomes.</title>
        <authorList>
            <person name="Johnston C.D."/>
            <person name="Chen T."/>
            <person name="Dewhirst F.E."/>
        </authorList>
    </citation>
    <scope>NUCLEOTIDE SEQUENCE [LARGE SCALE GENOMIC DNA]</scope>
    <source>
        <strain evidence="3 4">W1435</strain>
    </source>
</reference>
<keyword evidence="1" id="KW-0732">Signal</keyword>
<dbReference type="InterPro" id="IPR024361">
    <property type="entry name" value="BACON"/>
</dbReference>
<dbReference type="EMBL" id="CP072369">
    <property type="protein sequence ID" value="QUB85477.1"/>
    <property type="molecule type" value="Genomic_DNA"/>
</dbReference>
<evidence type="ECO:0000259" key="2">
    <source>
        <dbReference type="Pfam" id="PF13004"/>
    </source>
</evidence>
<dbReference type="Pfam" id="PF13004">
    <property type="entry name" value="BACON"/>
    <property type="match status" value="1"/>
</dbReference>
<accession>A0ABX7XVL5</accession>
<evidence type="ECO:0000313" key="4">
    <source>
        <dbReference type="Proteomes" id="UP000682005"/>
    </source>
</evidence>
<gene>
    <name evidence="3" type="ORF">J5A51_04185</name>
</gene>
<sequence length="141" mass="15816">MNFMCKLKNIYLAALVLVLLTTISNCTNREDESRWTPMKWTSDYTGDPRNITVPTEGGNYKLVCNSYQTLRFTSMTTDNSSVQYGKKIISSGIQGGWYSAELTGNKLTITVTPNTTGKVRKLSIGVRADDAFDRVRITQEK</sequence>
<feature type="signal peptide" evidence="1">
    <location>
        <begin position="1"/>
        <end position="29"/>
    </location>
</feature>
<organism evidence="3 4">
    <name type="scientific">Prevotella fusca JCM 17724</name>
    <dbReference type="NCBI Taxonomy" id="1236517"/>
    <lineage>
        <taxon>Bacteria</taxon>
        <taxon>Pseudomonadati</taxon>
        <taxon>Bacteroidota</taxon>
        <taxon>Bacteroidia</taxon>
        <taxon>Bacteroidales</taxon>
        <taxon>Prevotellaceae</taxon>
        <taxon>Prevotella</taxon>
    </lineage>
</organism>
<dbReference type="Proteomes" id="UP000682005">
    <property type="component" value="Chromosome 2"/>
</dbReference>
<evidence type="ECO:0000256" key="1">
    <source>
        <dbReference type="SAM" id="SignalP"/>
    </source>
</evidence>
<name>A0ABX7XVL5_9BACT</name>
<feature type="chain" id="PRO_5046327140" evidence="1">
    <location>
        <begin position="30"/>
        <end position="141"/>
    </location>
</feature>